<reference evidence="2 3" key="1">
    <citation type="journal article" date="2023" name="Hortic Res">
        <title>The complete reference genome for grapevine (Vitis vinifera L.) genetics and breeding.</title>
        <authorList>
            <person name="Shi X."/>
            <person name="Cao S."/>
            <person name="Wang X."/>
            <person name="Huang S."/>
            <person name="Wang Y."/>
            <person name="Liu Z."/>
            <person name="Liu W."/>
            <person name="Leng X."/>
            <person name="Peng Y."/>
            <person name="Wang N."/>
            <person name="Wang Y."/>
            <person name="Ma Z."/>
            <person name="Xu X."/>
            <person name="Zhang F."/>
            <person name="Xue H."/>
            <person name="Zhong H."/>
            <person name="Wang Y."/>
            <person name="Zhang K."/>
            <person name="Velt A."/>
            <person name="Avia K."/>
            <person name="Holtgrawe D."/>
            <person name="Grimplet J."/>
            <person name="Matus J.T."/>
            <person name="Ware D."/>
            <person name="Wu X."/>
            <person name="Wang H."/>
            <person name="Liu C."/>
            <person name="Fang Y."/>
            <person name="Rustenholz C."/>
            <person name="Cheng Z."/>
            <person name="Xiao H."/>
            <person name="Zhou Y."/>
        </authorList>
    </citation>
    <scope>NUCLEOTIDE SEQUENCE [LARGE SCALE GENOMIC DNA]</scope>
    <source>
        <strain evidence="3">cv. Pinot noir / PN40024</strain>
        <tissue evidence="2">Leaf</tissue>
    </source>
</reference>
<feature type="compositionally biased region" description="Polar residues" evidence="1">
    <location>
        <begin position="385"/>
        <end position="400"/>
    </location>
</feature>
<feature type="compositionally biased region" description="Low complexity" evidence="1">
    <location>
        <begin position="484"/>
        <end position="494"/>
    </location>
</feature>
<dbReference type="EMBL" id="CP126665">
    <property type="protein sequence ID" value="WKA09500.1"/>
    <property type="molecule type" value="Genomic_DNA"/>
</dbReference>
<accession>A0ABY9DPE5</accession>
<keyword evidence="3" id="KW-1185">Reference proteome</keyword>
<feature type="region of interest" description="Disordered" evidence="1">
    <location>
        <begin position="597"/>
        <end position="616"/>
    </location>
</feature>
<dbReference type="Proteomes" id="UP001227230">
    <property type="component" value="Chromosome 18"/>
</dbReference>
<organism evidence="2 3">
    <name type="scientific">Vitis vinifera</name>
    <name type="common">Grape</name>
    <dbReference type="NCBI Taxonomy" id="29760"/>
    <lineage>
        <taxon>Eukaryota</taxon>
        <taxon>Viridiplantae</taxon>
        <taxon>Streptophyta</taxon>
        <taxon>Embryophyta</taxon>
        <taxon>Tracheophyta</taxon>
        <taxon>Spermatophyta</taxon>
        <taxon>Magnoliopsida</taxon>
        <taxon>eudicotyledons</taxon>
        <taxon>Gunneridae</taxon>
        <taxon>Pentapetalae</taxon>
        <taxon>rosids</taxon>
        <taxon>Vitales</taxon>
        <taxon>Vitaceae</taxon>
        <taxon>Viteae</taxon>
        <taxon>Vitis</taxon>
    </lineage>
</organism>
<dbReference type="PANTHER" id="PTHR34112:SF18">
    <property type="entry name" value="C-JUN-AMINO-TERMINAL KINASE-INTERACTING PROTEIN"/>
    <property type="match status" value="1"/>
</dbReference>
<feature type="compositionally biased region" description="Low complexity" evidence="1">
    <location>
        <begin position="25"/>
        <end position="42"/>
    </location>
</feature>
<gene>
    <name evidence="2" type="ORF">VitviT2T_027139</name>
</gene>
<evidence type="ECO:0008006" key="4">
    <source>
        <dbReference type="Google" id="ProtNLM"/>
    </source>
</evidence>
<feature type="compositionally biased region" description="Low complexity" evidence="1">
    <location>
        <begin position="599"/>
        <end position="616"/>
    </location>
</feature>
<evidence type="ECO:0000313" key="3">
    <source>
        <dbReference type="Proteomes" id="UP001227230"/>
    </source>
</evidence>
<feature type="region of interest" description="Disordered" evidence="1">
    <location>
        <begin position="472"/>
        <end position="519"/>
    </location>
</feature>
<dbReference type="PANTHER" id="PTHR34112">
    <property type="entry name" value="C-JUN-AMINO-TERMINAL KINASE-INTERACTING PROTEIN"/>
    <property type="match status" value="1"/>
</dbReference>
<feature type="compositionally biased region" description="Low complexity" evidence="1">
    <location>
        <begin position="64"/>
        <end position="77"/>
    </location>
</feature>
<sequence>MERSEPTLVPEWLRSTGSVTGGGNSAHHFATSSSHTDISPRSTRNRSSKNTSDYESPRSAFLDRTSSSNSRRNLVSNGFPKHDKESNARAYSSFSRSHRDKDRDREKDRLVIEDQWDHGSSHPLANILINRVEKDVLRRSHSVVSRKQVDVLPRRVASDSRNGDSNKHNNVNGMVSGASIIGGIHKAVFDKDFPSLGTEPDIGRVPSPGLSMAVQSLPIGNSSLIGGEGWTSALAEVPMITGSNSTGSSSVQQTVVSAPASGLPSTTAGLNMAEALAQAPSRARTTPQLSVNTQRLEELAIKQSRQLIPVTPSMPKSSVLNSSDKSKPKTVVRTSDMIAASKTGQQQPSSSHLANHSLRGHVRSDPPTTSHGKFLVLKPARENGASPTSRDVSSPTNNASSRVASIQLGVAHSVASAPSISPNYPKLSTMERKAAALSLNSGPTAEKRPSFSQAQSRHDFFNLMRKKTSVNSSAVLPDSGPAISSSNTESEVSSAPVKSHAIENGGQVTGNGGNTCEEVESPAVGEKHLGTNASICPDEEEAAFLRSLGWEESAGDDEGLTEEEINAFYQEYMKLKPSLKLQQGMQAKLLMLHGSRTTSLGGASSKLSSSDSESEA</sequence>
<feature type="compositionally biased region" description="Polar residues" evidence="1">
    <location>
        <begin position="314"/>
        <end position="323"/>
    </location>
</feature>
<protein>
    <recommendedName>
        <fullName evidence="4">Mediator of RNA polymerase II transcription subunit 1</fullName>
    </recommendedName>
</protein>
<evidence type="ECO:0000313" key="2">
    <source>
        <dbReference type="EMBL" id="WKA09500.1"/>
    </source>
</evidence>
<feature type="compositionally biased region" description="Basic and acidic residues" evidence="1">
    <location>
        <begin position="97"/>
        <end position="106"/>
    </location>
</feature>
<feature type="compositionally biased region" description="Polar residues" evidence="1">
    <location>
        <begin position="342"/>
        <end position="354"/>
    </location>
</feature>
<proteinExistence type="predicted"/>
<name>A0ABY9DPE5_VITVI</name>
<feature type="region of interest" description="Disordered" evidence="1">
    <location>
        <begin position="1"/>
        <end position="106"/>
    </location>
</feature>
<evidence type="ECO:0000256" key="1">
    <source>
        <dbReference type="SAM" id="MobiDB-lite"/>
    </source>
</evidence>
<feature type="region of interest" description="Disordered" evidence="1">
    <location>
        <begin position="307"/>
        <end position="400"/>
    </location>
</feature>